<dbReference type="Proteomes" id="UP000828390">
    <property type="component" value="Unassembled WGS sequence"/>
</dbReference>
<reference evidence="2" key="1">
    <citation type="journal article" date="2019" name="bioRxiv">
        <title>The Genome of the Zebra Mussel, Dreissena polymorpha: A Resource for Invasive Species Research.</title>
        <authorList>
            <person name="McCartney M.A."/>
            <person name="Auch B."/>
            <person name="Kono T."/>
            <person name="Mallez S."/>
            <person name="Zhang Y."/>
            <person name="Obille A."/>
            <person name="Becker A."/>
            <person name="Abrahante J.E."/>
            <person name="Garbe J."/>
            <person name="Badalamenti J.P."/>
            <person name="Herman A."/>
            <person name="Mangelson H."/>
            <person name="Liachko I."/>
            <person name="Sullivan S."/>
            <person name="Sone E.D."/>
            <person name="Koren S."/>
            <person name="Silverstein K.A.T."/>
            <person name="Beckman K.B."/>
            <person name="Gohl D.M."/>
        </authorList>
    </citation>
    <scope>NUCLEOTIDE SEQUENCE</scope>
    <source>
        <strain evidence="2">Duluth1</strain>
        <tissue evidence="2">Whole animal</tissue>
    </source>
</reference>
<keyword evidence="1" id="KW-0812">Transmembrane</keyword>
<comment type="caution">
    <text evidence="2">The sequence shown here is derived from an EMBL/GenBank/DDBJ whole genome shotgun (WGS) entry which is preliminary data.</text>
</comment>
<protein>
    <submittedName>
        <fullName evidence="2">Uncharacterized protein</fullName>
    </submittedName>
</protein>
<organism evidence="2 3">
    <name type="scientific">Dreissena polymorpha</name>
    <name type="common">Zebra mussel</name>
    <name type="synonym">Mytilus polymorpha</name>
    <dbReference type="NCBI Taxonomy" id="45954"/>
    <lineage>
        <taxon>Eukaryota</taxon>
        <taxon>Metazoa</taxon>
        <taxon>Spiralia</taxon>
        <taxon>Lophotrochozoa</taxon>
        <taxon>Mollusca</taxon>
        <taxon>Bivalvia</taxon>
        <taxon>Autobranchia</taxon>
        <taxon>Heteroconchia</taxon>
        <taxon>Euheterodonta</taxon>
        <taxon>Imparidentia</taxon>
        <taxon>Neoheterodontei</taxon>
        <taxon>Myida</taxon>
        <taxon>Dreissenoidea</taxon>
        <taxon>Dreissenidae</taxon>
        <taxon>Dreissena</taxon>
    </lineage>
</organism>
<evidence type="ECO:0000256" key="1">
    <source>
        <dbReference type="SAM" id="Phobius"/>
    </source>
</evidence>
<feature type="transmembrane region" description="Helical" evidence="1">
    <location>
        <begin position="110"/>
        <end position="136"/>
    </location>
</feature>
<accession>A0A9D4EW02</accession>
<dbReference type="AlphaFoldDB" id="A0A9D4EW02"/>
<keyword evidence="1" id="KW-0472">Membrane</keyword>
<evidence type="ECO:0000313" key="3">
    <source>
        <dbReference type="Proteomes" id="UP000828390"/>
    </source>
</evidence>
<evidence type="ECO:0000313" key="2">
    <source>
        <dbReference type="EMBL" id="KAH3786373.1"/>
    </source>
</evidence>
<proteinExistence type="predicted"/>
<dbReference type="EMBL" id="JAIWYP010000008">
    <property type="protein sequence ID" value="KAH3786373.1"/>
    <property type="molecule type" value="Genomic_DNA"/>
</dbReference>
<sequence>MTIHITSLNMTQIEHVDALFQTLPRLTYLEQLRICLHNYHMNIILPGSIKYVFIIFKTLPPSSLRHFVQNMLTTKHNVHCKLLFRVEEKEDEYTKTKAEYCVQESLEVQLLVVVGLLVHFLLQLMMLMTSMINIYYEEKENTLIRNRGFTIVKFV</sequence>
<name>A0A9D4EW02_DREPO</name>
<keyword evidence="1" id="KW-1133">Transmembrane helix</keyword>
<keyword evidence="3" id="KW-1185">Reference proteome</keyword>
<gene>
    <name evidence="2" type="ORF">DPMN_164480</name>
</gene>
<reference evidence="2" key="2">
    <citation type="submission" date="2020-11" db="EMBL/GenBank/DDBJ databases">
        <authorList>
            <person name="McCartney M.A."/>
            <person name="Auch B."/>
            <person name="Kono T."/>
            <person name="Mallez S."/>
            <person name="Becker A."/>
            <person name="Gohl D.M."/>
            <person name="Silverstein K.A.T."/>
            <person name="Koren S."/>
            <person name="Bechman K.B."/>
            <person name="Herman A."/>
            <person name="Abrahante J.E."/>
            <person name="Garbe J."/>
        </authorList>
    </citation>
    <scope>NUCLEOTIDE SEQUENCE</scope>
    <source>
        <strain evidence="2">Duluth1</strain>
        <tissue evidence="2">Whole animal</tissue>
    </source>
</reference>